<keyword evidence="2" id="KW-1185">Reference proteome</keyword>
<accession>A0ABD0KBU5</accession>
<dbReference type="AlphaFoldDB" id="A0ABD0KBU5"/>
<sequence length="113" mass="12385">MTSVFLAGHSDRVLSSAVGLGVVFSAKPREMSRKAVFAMSDCIDEELEYCRGGNLTKGMTSALIVVGRTSVLAQSVVVLVYPNIRTPRTESEQQRQLSTEMMMDDVSQRLLAQ</sequence>
<gene>
    <name evidence="1" type="ORF">BaRGS_00024210</name>
</gene>
<organism evidence="1 2">
    <name type="scientific">Batillaria attramentaria</name>
    <dbReference type="NCBI Taxonomy" id="370345"/>
    <lineage>
        <taxon>Eukaryota</taxon>
        <taxon>Metazoa</taxon>
        <taxon>Spiralia</taxon>
        <taxon>Lophotrochozoa</taxon>
        <taxon>Mollusca</taxon>
        <taxon>Gastropoda</taxon>
        <taxon>Caenogastropoda</taxon>
        <taxon>Sorbeoconcha</taxon>
        <taxon>Cerithioidea</taxon>
        <taxon>Batillariidae</taxon>
        <taxon>Batillaria</taxon>
    </lineage>
</organism>
<evidence type="ECO:0000313" key="1">
    <source>
        <dbReference type="EMBL" id="KAK7484578.1"/>
    </source>
</evidence>
<protein>
    <submittedName>
        <fullName evidence="1">Uncharacterized protein</fullName>
    </submittedName>
</protein>
<dbReference type="EMBL" id="JACVVK020000208">
    <property type="protein sequence ID" value="KAK7484578.1"/>
    <property type="molecule type" value="Genomic_DNA"/>
</dbReference>
<proteinExistence type="predicted"/>
<evidence type="ECO:0000313" key="2">
    <source>
        <dbReference type="Proteomes" id="UP001519460"/>
    </source>
</evidence>
<name>A0ABD0KBU5_9CAEN</name>
<comment type="caution">
    <text evidence="1">The sequence shown here is derived from an EMBL/GenBank/DDBJ whole genome shotgun (WGS) entry which is preliminary data.</text>
</comment>
<reference evidence="1 2" key="1">
    <citation type="journal article" date="2023" name="Sci. Data">
        <title>Genome assembly of the Korean intertidal mud-creeper Batillaria attramentaria.</title>
        <authorList>
            <person name="Patra A.K."/>
            <person name="Ho P.T."/>
            <person name="Jun S."/>
            <person name="Lee S.J."/>
            <person name="Kim Y."/>
            <person name="Won Y.J."/>
        </authorList>
    </citation>
    <scope>NUCLEOTIDE SEQUENCE [LARGE SCALE GENOMIC DNA]</scope>
    <source>
        <strain evidence="1">Wonlab-2016</strain>
    </source>
</reference>
<dbReference type="Proteomes" id="UP001519460">
    <property type="component" value="Unassembled WGS sequence"/>
</dbReference>